<evidence type="ECO:0000313" key="2">
    <source>
        <dbReference type="EMBL" id="QDT01038.1"/>
    </source>
</evidence>
<dbReference type="Proteomes" id="UP000319852">
    <property type="component" value="Chromosome"/>
</dbReference>
<dbReference type="KEGG" id="amob:HG15A2_43800"/>
<feature type="transmembrane region" description="Helical" evidence="1">
    <location>
        <begin position="12"/>
        <end position="30"/>
    </location>
</feature>
<protein>
    <submittedName>
        <fullName evidence="2">Uncharacterized protein</fullName>
    </submittedName>
</protein>
<proteinExistence type="predicted"/>
<keyword evidence="1" id="KW-0472">Membrane</keyword>
<feature type="transmembrane region" description="Helical" evidence="1">
    <location>
        <begin position="42"/>
        <end position="63"/>
    </location>
</feature>
<evidence type="ECO:0000256" key="1">
    <source>
        <dbReference type="SAM" id="Phobius"/>
    </source>
</evidence>
<keyword evidence="3" id="KW-1185">Reference proteome</keyword>
<sequence length="68" mass="7603">MNERQKNLRSASYLAMLLFAAMWLGAVVAFTVPLTPGSFTELLLGICFLGSWIPLVIAVVCFYKSFRE</sequence>
<dbReference type="AlphaFoldDB" id="A0A517N1Z7"/>
<name>A0A517N1Z7_9BACT</name>
<accession>A0A517N1Z7</accession>
<dbReference type="EMBL" id="CP036263">
    <property type="protein sequence ID" value="QDT01038.1"/>
    <property type="molecule type" value="Genomic_DNA"/>
</dbReference>
<reference evidence="2 3" key="1">
    <citation type="submission" date="2019-02" db="EMBL/GenBank/DDBJ databases">
        <title>Deep-cultivation of Planctomycetes and their phenomic and genomic characterization uncovers novel biology.</title>
        <authorList>
            <person name="Wiegand S."/>
            <person name="Jogler M."/>
            <person name="Boedeker C."/>
            <person name="Pinto D."/>
            <person name="Vollmers J."/>
            <person name="Rivas-Marin E."/>
            <person name="Kohn T."/>
            <person name="Peeters S.H."/>
            <person name="Heuer A."/>
            <person name="Rast P."/>
            <person name="Oberbeckmann S."/>
            <person name="Bunk B."/>
            <person name="Jeske O."/>
            <person name="Meyerdierks A."/>
            <person name="Storesund J.E."/>
            <person name="Kallscheuer N."/>
            <person name="Luecker S."/>
            <person name="Lage O.M."/>
            <person name="Pohl T."/>
            <person name="Merkel B.J."/>
            <person name="Hornburger P."/>
            <person name="Mueller R.-W."/>
            <person name="Bruemmer F."/>
            <person name="Labrenz M."/>
            <person name="Spormann A.M."/>
            <person name="Op den Camp H."/>
            <person name="Overmann J."/>
            <person name="Amann R."/>
            <person name="Jetten M.S.M."/>
            <person name="Mascher T."/>
            <person name="Medema M.H."/>
            <person name="Devos D.P."/>
            <person name="Kaster A.-K."/>
            <person name="Ovreas L."/>
            <person name="Rohde M."/>
            <person name="Galperin M.Y."/>
            <person name="Jogler C."/>
        </authorList>
    </citation>
    <scope>NUCLEOTIDE SEQUENCE [LARGE SCALE GENOMIC DNA]</scope>
    <source>
        <strain evidence="2 3">HG15A2</strain>
    </source>
</reference>
<keyword evidence="1" id="KW-1133">Transmembrane helix</keyword>
<keyword evidence="1" id="KW-0812">Transmembrane</keyword>
<organism evidence="2 3">
    <name type="scientific">Adhaeretor mobilis</name>
    <dbReference type="NCBI Taxonomy" id="1930276"/>
    <lineage>
        <taxon>Bacteria</taxon>
        <taxon>Pseudomonadati</taxon>
        <taxon>Planctomycetota</taxon>
        <taxon>Planctomycetia</taxon>
        <taxon>Pirellulales</taxon>
        <taxon>Lacipirellulaceae</taxon>
        <taxon>Adhaeretor</taxon>
    </lineage>
</organism>
<gene>
    <name evidence="2" type="ORF">HG15A2_43800</name>
</gene>
<evidence type="ECO:0000313" key="3">
    <source>
        <dbReference type="Proteomes" id="UP000319852"/>
    </source>
</evidence>